<dbReference type="GO" id="GO:0016788">
    <property type="term" value="F:hydrolase activity, acting on ester bonds"/>
    <property type="evidence" value="ECO:0007669"/>
    <property type="project" value="UniProtKB-ARBA"/>
</dbReference>
<dbReference type="Pfam" id="PF13472">
    <property type="entry name" value="Lipase_GDSL_2"/>
    <property type="match status" value="1"/>
</dbReference>
<dbReference type="InterPro" id="IPR013830">
    <property type="entry name" value="SGNH_hydro"/>
</dbReference>
<name>A0A974P3W0_9CAUL</name>
<dbReference type="EMBL" id="CP068570">
    <property type="protein sequence ID" value="QQZ50228.1"/>
    <property type="molecule type" value="Genomic_DNA"/>
</dbReference>
<dbReference type="InterPro" id="IPR036514">
    <property type="entry name" value="SGNH_hydro_sf"/>
</dbReference>
<evidence type="ECO:0000313" key="2">
    <source>
        <dbReference type="EMBL" id="QQZ50228.1"/>
    </source>
</evidence>
<protein>
    <recommendedName>
        <fullName evidence="1">SGNH hydrolase-type esterase domain-containing protein</fullName>
    </recommendedName>
</protein>
<reference evidence="2" key="1">
    <citation type="submission" date="2021-01" db="EMBL/GenBank/DDBJ databases">
        <title>Genome sequence of Phenylobacterium sp. 20VBR1 isolated from a valley glaceir, Ny-Alesund, Svalbard.</title>
        <authorList>
            <person name="Thomas F.A."/>
            <person name="Krishnan K.P."/>
            <person name="Sinha R.K."/>
        </authorList>
    </citation>
    <scope>NUCLEOTIDE SEQUENCE</scope>
    <source>
        <strain evidence="2">20VBR1</strain>
    </source>
</reference>
<evidence type="ECO:0000259" key="1">
    <source>
        <dbReference type="Pfam" id="PF13472"/>
    </source>
</evidence>
<dbReference type="Gene3D" id="3.40.50.1110">
    <property type="entry name" value="SGNH hydrolase"/>
    <property type="match status" value="1"/>
</dbReference>
<gene>
    <name evidence="2" type="ORF">JKL49_00275</name>
</gene>
<accession>A0A974P3W0</accession>
<feature type="domain" description="SGNH hydrolase-type esterase" evidence="1">
    <location>
        <begin position="26"/>
        <end position="194"/>
    </location>
</feature>
<proteinExistence type="predicted"/>
<dbReference type="AlphaFoldDB" id="A0A974P3W0"/>
<sequence>MAITGLELDDGATLKAVPDGRPRVLFHGSSISHGMEAEGATANWPAVASRLANLDHLNLGWAGSCLLSGQAARIIRDQRADAIVLKLGINVHTDGQLKERNFLDNAHAMISIIREKHPTTPLLIVSPIWSPPRETAGDGPSLQRMRQLLHTVVAARIKTGDTAIRYLDGLELFGPADLALLPDDLHPNTEGYRLMGERFHKLALSGDGALVKA</sequence>
<organism evidence="2">
    <name type="scientific">Phenylobacterium glaciei</name>
    <dbReference type="NCBI Taxonomy" id="2803784"/>
    <lineage>
        <taxon>Bacteria</taxon>
        <taxon>Pseudomonadati</taxon>
        <taxon>Pseudomonadota</taxon>
        <taxon>Alphaproteobacteria</taxon>
        <taxon>Caulobacterales</taxon>
        <taxon>Caulobacteraceae</taxon>
        <taxon>Phenylobacterium</taxon>
    </lineage>
</organism>
<dbReference type="SUPFAM" id="SSF52266">
    <property type="entry name" value="SGNH hydrolase"/>
    <property type="match status" value="1"/>
</dbReference>